<evidence type="ECO:0000256" key="1">
    <source>
        <dbReference type="ARBA" id="ARBA00023002"/>
    </source>
</evidence>
<dbReference type="KEGG" id="tpro:Ga0080559_TMP5076"/>
<dbReference type="InterPro" id="IPR050766">
    <property type="entry name" value="Bact_Lucif_Oxidored"/>
</dbReference>
<dbReference type="GO" id="GO:0016705">
    <property type="term" value="F:oxidoreductase activity, acting on paired donors, with incorporation or reduction of molecular oxygen"/>
    <property type="evidence" value="ECO:0007669"/>
    <property type="project" value="InterPro"/>
</dbReference>
<keyword evidence="5" id="KW-1185">Reference proteome</keyword>
<dbReference type="EMBL" id="CP014803">
    <property type="protein sequence ID" value="APX26413.1"/>
    <property type="molecule type" value="Genomic_DNA"/>
</dbReference>
<dbReference type="SUPFAM" id="SSF51679">
    <property type="entry name" value="Bacterial luciferase-like"/>
    <property type="match status" value="1"/>
</dbReference>
<keyword evidence="2" id="KW-0503">Monooxygenase</keyword>
<organism evidence="4 5">
    <name type="scientific">Salipiger profundus</name>
    <dbReference type="NCBI Taxonomy" id="1229727"/>
    <lineage>
        <taxon>Bacteria</taxon>
        <taxon>Pseudomonadati</taxon>
        <taxon>Pseudomonadota</taxon>
        <taxon>Alphaproteobacteria</taxon>
        <taxon>Rhodobacterales</taxon>
        <taxon>Roseobacteraceae</taxon>
        <taxon>Salipiger</taxon>
    </lineage>
</organism>
<gene>
    <name evidence="4" type="ORF">Ga0080559_TMP5076</name>
</gene>
<dbReference type="AlphaFoldDB" id="A0A1U7DE67"/>
<proteinExistence type="predicted"/>
<sequence length="349" mass="37951">MEIGLFTFGDIGPNPVTGQVVGAPERLRNIVEEITLADQVGVDVYGLGEHHRDDYAVSSIAVALAAAATQTKRIRFTSTVSVLSSDDPVRVFQQFATLDGLSDGRAEIIAGRGAFSESFPLFGYDMNDYDDLFIEKLHMLLEINKAEHANWPGSAHTQPLDGLGVYPRPVQLQLPIWLGVGGTPQSAMRAGTMGLPMAMALILGGEWKRVAPMFQLYHQAGHEAGHRASRLKTSLTAHGFVHNSMKSALDIYYPAHSAKMGKLGRERGMPMQSREMFEKFSGPNGGYFTGGPSQLSEKILAAHEVLRFDRILLQFGVGVIDHRSMLEAIEILGANVIPEIRRGLAKAAG</sequence>
<evidence type="ECO:0000259" key="3">
    <source>
        <dbReference type="Pfam" id="PF00296"/>
    </source>
</evidence>
<evidence type="ECO:0000313" key="4">
    <source>
        <dbReference type="EMBL" id="APX26413.1"/>
    </source>
</evidence>
<dbReference type="GO" id="GO:0005829">
    <property type="term" value="C:cytosol"/>
    <property type="evidence" value="ECO:0007669"/>
    <property type="project" value="TreeGrafter"/>
</dbReference>
<evidence type="ECO:0000256" key="2">
    <source>
        <dbReference type="ARBA" id="ARBA00023033"/>
    </source>
</evidence>
<keyword evidence="4" id="KW-0614">Plasmid</keyword>
<feature type="domain" description="Luciferase-like" evidence="3">
    <location>
        <begin position="1"/>
        <end position="304"/>
    </location>
</feature>
<dbReference type="InterPro" id="IPR036661">
    <property type="entry name" value="Luciferase-like_sf"/>
</dbReference>
<geneLocation type="plasmid" evidence="5">
    <name>ptpro7</name>
</geneLocation>
<dbReference type="GO" id="GO:0004497">
    <property type="term" value="F:monooxygenase activity"/>
    <property type="evidence" value="ECO:0007669"/>
    <property type="project" value="UniProtKB-KW"/>
</dbReference>
<name>A0A1U7DE67_9RHOB</name>
<keyword evidence="1" id="KW-0560">Oxidoreductase</keyword>
<protein>
    <submittedName>
        <fullName evidence="4">Putative oxidoreductase, LLM family</fullName>
    </submittedName>
</protein>
<dbReference type="PANTHER" id="PTHR30137:SF8">
    <property type="entry name" value="BLR5498 PROTEIN"/>
    <property type="match status" value="1"/>
</dbReference>
<dbReference type="Gene3D" id="3.20.20.30">
    <property type="entry name" value="Luciferase-like domain"/>
    <property type="match status" value="1"/>
</dbReference>
<dbReference type="RefSeq" id="WP_076626041.1">
    <property type="nucleotide sequence ID" value="NZ_BMEW01000019.1"/>
</dbReference>
<reference evidence="4 5" key="1">
    <citation type="submission" date="2016-03" db="EMBL/GenBank/DDBJ databases">
        <title>Deep-sea bacteria in the southern Pacific.</title>
        <authorList>
            <person name="Tang K."/>
        </authorList>
    </citation>
    <scope>NUCLEOTIDE SEQUENCE [LARGE SCALE GENOMIC DNA]</scope>
    <source>
        <strain evidence="4 5">JLT2016</strain>
        <plasmid evidence="5">Plasmid ptpro7</plasmid>
    </source>
</reference>
<dbReference type="InterPro" id="IPR011251">
    <property type="entry name" value="Luciferase-like_dom"/>
</dbReference>
<dbReference type="Proteomes" id="UP000186559">
    <property type="component" value="Plasmid pTPRO7"/>
</dbReference>
<dbReference type="PANTHER" id="PTHR30137">
    <property type="entry name" value="LUCIFERASE-LIKE MONOOXYGENASE"/>
    <property type="match status" value="1"/>
</dbReference>
<accession>A0A1U7DE67</accession>
<evidence type="ECO:0000313" key="5">
    <source>
        <dbReference type="Proteomes" id="UP000186559"/>
    </source>
</evidence>
<dbReference type="Pfam" id="PF00296">
    <property type="entry name" value="Bac_luciferase"/>
    <property type="match status" value="1"/>
</dbReference>